<feature type="transmembrane region" description="Helical" evidence="5">
    <location>
        <begin position="58"/>
        <end position="76"/>
    </location>
</feature>
<comment type="subcellular location">
    <subcellularLocation>
        <location evidence="1">Membrane</location>
        <topology evidence="1">Multi-pass membrane protein</topology>
    </subcellularLocation>
</comment>
<evidence type="ECO:0000256" key="5">
    <source>
        <dbReference type="SAM" id="Phobius"/>
    </source>
</evidence>
<dbReference type="Pfam" id="PF04193">
    <property type="entry name" value="PQ-loop"/>
    <property type="match status" value="1"/>
</dbReference>
<evidence type="ECO:0000256" key="4">
    <source>
        <dbReference type="ARBA" id="ARBA00023136"/>
    </source>
</evidence>
<dbReference type="STRING" id="1603606.DSOUD_0610"/>
<evidence type="ECO:0000313" key="6">
    <source>
        <dbReference type="EMBL" id="ALC15399.1"/>
    </source>
</evidence>
<evidence type="ECO:0008006" key="8">
    <source>
        <dbReference type="Google" id="ProtNLM"/>
    </source>
</evidence>
<reference evidence="6 7" key="1">
    <citation type="submission" date="2015-07" db="EMBL/GenBank/DDBJ databases">
        <title>Isolation and Genomic Characterization of a Novel Halophilic Metal-Reducing Deltaproteobacterium from the Deep Subsurface.</title>
        <authorList>
            <person name="Badalamenti J.P."/>
            <person name="Summers Z.M."/>
            <person name="Gralnick J.A."/>
            <person name="Bond D.R."/>
        </authorList>
    </citation>
    <scope>NUCLEOTIDE SEQUENCE [LARGE SCALE GENOMIC DNA]</scope>
    <source>
        <strain evidence="6 7">WTL</strain>
    </source>
</reference>
<gene>
    <name evidence="6" type="ORF">DSOUD_0610</name>
</gene>
<feature type="transmembrane region" description="Helical" evidence="5">
    <location>
        <begin position="6"/>
        <end position="25"/>
    </location>
</feature>
<evidence type="ECO:0000313" key="7">
    <source>
        <dbReference type="Proteomes" id="UP000057158"/>
    </source>
</evidence>
<sequence>MQWFGFLGGLMVAFGFVPQIVKALRTRSTGDLSIFMLMTIFTGGLFYTAYALWAGDPVFITINLLATANTLVLLILKVRYR</sequence>
<name>A0A0M3QF06_9BACT</name>
<dbReference type="GO" id="GO:0016020">
    <property type="term" value="C:membrane"/>
    <property type="evidence" value="ECO:0007669"/>
    <property type="project" value="UniProtKB-SubCell"/>
</dbReference>
<keyword evidence="3 5" id="KW-1133">Transmembrane helix</keyword>
<evidence type="ECO:0000256" key="1">
    <source>
        <dbReference type="ARBA" id="ARBA00004141"/>
    </source>
</evidence>
<dbReference type="RefSeq" id="WP_053549613.1">
    <property type="nucleotide sequence ID" value="NZ_CP010802.1"/>
</dbReference>
<feature type="transmembrane region" description="Helical" evidence="5">
    <location>
        <begin position="32"/>
        <end position="52"/>
    </location>
</feature>
<evidence type="ECO:0000256" key="2">
    <source>
        <dbReference type="ARBA" id="ARBA00022692"/>
    </source>
</evidence>
<keyword evidence="4 5" id="KW-0472">Membrane</keyword>
<dbReference type="InterPro" id="IPR006603">
    <property type="entry name" value="PQ-loop_rpt"/>
</dbReference>
<accession>A0A0M3QF06</accession>
<dbReference type="OrthoDB" id="122062at2"/>
<keyword evidence="7" id="KW-1185">Reference proteome</keyword>
<organism evidence="6 7">
    <name type="scientific">Desulfuromonas soudanensis</name>
    <dbReference type="NCBI Taxonomy" id="1603606"/>
    <lineage>
        <taxon>Bacteria</taxon>
        <taxon>Pseudomonadati</taxon>
        <taxon>Thermodesulfobacteriota</taxon>
        <taxon>Desulfuromonadia</taxon>
        <taxon>Desulfuromonadales</taxon>
        <taxon>Desulfuromonadaceae</taxon>
        <taxon>Desulfuromonas</taxon>
    </lineage>
</organism>
<dbReference type="Gene3D" id="1.20.1280.290">
    <property type="match status" value="1"/>
</dbReference>
<keyword evidence="2 5" id="KW-0812">Transmembrane</keyword>
<dbReference type="PATRIC" id="fig|1603606.3.peg.665"/>
<dbReference type="KEGG" id="des:DSOUD_0610"/>
<dbReference type="EMBL" id="CP010802">
    <property type="protein sequence ID" value="ALC15399.1"/>
    <property type="molecule type" value="Genomic_DNA"/>
</dbReference>
<evidence type="ECO:0000256" key="3">
    <source>
        <dbReference type="ARBA" id="ARBA00022989"/>
    </source>
</evidence>
<dbReference type="Proteomes" id="UP000057158">
    <property type="component" value="Chromosome"/>
</dbReference>
<proteinExistence type="predicted"/>
<dbReference type="AlphaFoldDB" id="A0A0M3QF06"/>
<protein>
    <recommendedName>
        <fullName evidence="8">MtN3 and saliva related transmembrane protein</fullName>
    </recommendedName>
</protein>